<dbReference type="Pfam" id="PF01594">
    <property type="entry name" value="AI-2E_transport"/>
    <property type="match status" value="1"/>
</dbReference>
<dbReference type="PANTHER" id="PTHR21716:SF53">
    <property type="entry name" value="PERMEASE PERM-RELATED"/>
    <property type="match status" value="1"/>
</dbReference>
<evidence type="ECO:0000256" key="7">
    <source>
        <dbReference type="ARBA" id="ARBA00023136"/>
    </source>
</evidence>
<feature type="transmembrane region" description="Helical" evidence="8">
    <location>
        <begin position="173"/>
        <end position="195"/>
    </location>
</feature>
<dbReference type="InterPro" id="IPR002549">
    <property type="entry name" value="AI-2E-like"/>
</dbReference>
<keyword evidence="5 8" id="KW-0812">Transmembrane</keyword>
<evidence type="ECO:0000313" key="9">
    <source>
        <dbReference type="EMBL" id="GGH85060.1"/>
    </source>
</evidence>
<dbReference type="PANTHER" id="PTHR21716">
    <property type="entry name" value="TRANSMEMBRANE PROTEIN"/>
    <property type="match status" value="1"/>
</dbReference>
<evidence type="ECO:0000256" key="5">
    <source>
        <dbReference type="ARBA" id="ARBA00022692"/>
    </source>
</evidence>
<dbReference type="EMBL" id="BMFV01000025">
    <property type="protein sequence ID" value="GGH85060.1"/>
    <property type="molecule type" value="Genomic_DNA"/>
</dbReference>
<feature type="transmembrane region" description="Helical" evidence="8">
    <location>
        <begin position="330"/>
        <end position="355"/>
    </location>
</feature>
<name>A0A8J2ZYR2_9BACL</name>
<gene>
    <name evidence="9" type="primary">yueF</name>
    <name evidence="9" type="ORF">GCM10007096_29570</name>
</gene>
<evidence type="ECO:0000256" key="3">
    <source>
        <dbReference type="ARBA" id="ARBA00022448"/>
    </source>
</evidence>
<protein>
    <submittedName>
        <fullName evidence="9">UPF0118 membrane protein YueF</fullName>
    </submittedName>
</protein>
<dbReference type="AlphaFoldDB" id="A0A8J2ZYR2"/>
<accession>A0A8J2ZYR2</accession>
<reference evidence="9" key="2">
    <citation type="submission" date="2020-09" db="EMBL/GenBank/DDBJ databases">
        <authorList>
            <person name="Sun Q."/>
            <person name="Zhou Y."/>
        </authorList>
    </citation>
    <scope>NUCLEOTIDE SEQUENCE</scope>
    <source>
        <strain evidence="9">CGMCC 1.12777</strain>
    </source>
</reference>
<comment type="similarity">
    <text evidence="2">Belongs to the autoinducer-2 exporter (AI-2E) (TC 2.A.86) family.</text>
</comment>
<keyword evidence="6 8" id="KW-1133">Transmembrane helix</keyword>
<evidence type="ECO:0000256" key="1">
    <source>
        <dbReference type="ARBA" id="ARBA00004651"/>
    </source>
</evidence>
<dbReference type="RefSeq" id="WP_188498161.1">
    <property type="nucleotide sequence ID" value="NZ_BMFV01000025.1"/>
</dbReference>
<feature type="transmembrane region" description="Helical" evidence="8">
    <location>
        <begin position="297"/>
        <end position="318"/>
    </location>
</feature>
<dbReference type="Proteomes" id="UP000656813">
    <property type="component" value="Unassembled WGS sequence"/>
</dbReference>
<evidence type="ECO:0000256" key="6">
    <source>
        <dbReference type="ARBA" id="ARBA00022989"/>
    </source>
</evidence>
<comment type="caution">
    <text evidence="9">The sequence shown here is derived from an EMBL/GenBank/DDBJ whole genome shotgun (WGS) entry which is preliminary data.</text>
</comment>
<evidence type="ECO:0000313" key="10">
    <source>
        <dbReference type="Proteomes" id="UP000656813"/>
    </source>
</evidence>
<keyword evidence="3" id="KW-0813">Transport</keyword>
<proteinExistence type="inferred from homology"/>
<keyword evidence="10" id="KW-1185">Reference proteome</keyword>
<sequence>MFKTKLQMWTFEILMIVVILFVCTKLTFIFQPIFTFISTLFFPFLVSTFLYFLLNPVVNTIQRAKIPRTVAILILYVLFAGIVALIIGWLGPVVVRQIDQFINHVPDYMVIIKDLADKTSHTEWFKWIMKQDYLEKISDSMNSEQDFLNKINDILGSTASSLTKNITTGLQTAFSVLTSITITIITVPFILFYMFKDGRKFPEAASRFVPSHYRQEGINILKETATTLGTYIQGQTIVCLFVGTFTFIGYLIIGQPYALLLGIIAGVTNIIPYVGPFIGAAPAVIVALLISPAKALFVILVVVIVQQLDGNIMSPLIIGKKLDLHPLTIIILLLVAGNLAGILGMILAVPVYAVVKTVVVNLYRLWKLRTET</sequence>
<feature type="transmembrane region" description="Helical" evidence="8">
    <location>
        <begin position="70"/>
        <end position="91"/>
    </location>
</feature>
<feature type="transmembrane region" description="Helical" evidence="8">
    <location>
        <begin position="270"/>
        <end position="290"/>
    </location>
</feature>
<evidence type="ECO:0000256" key="4">
    <source>
        <dbReference type="ARBA" id="ARBA00022475"/>
    </source>
</evidence>
<evidence type="ECO:0000256" key="2">
    <source>
        <dbReference type="ARBA" id="ARBA00009773"/>
    </source>
</evidence>
<comment type="subcellular location">
    <subcellularLocation>
        <location evidence="1">Cell membrane</location>
        <topology evidence="1">Multi-pass membrane protein</topology>
    </subcellularLocation>
</comment>
<dbReference type="GO" id="GO:0005886">
    <property type="term" value="C:plasma membrane"/>
    <property type="evidence" value="ECO:0007669"/>
    <property type="project" value="UniProtKB-SubCell"/>
</dbReference>
<organism evidence="9 10">
    <name type="scientific">Pullulanibacillus pueri</name>
    <dbReference type="NCBI Taxonomy" id="1437324"/>
    <lineage>
        <taxon>Bacteria</taxon>
        <taxon>Bacillati</taxon>
        <taxon>Bacillota</taxon>
        <taxon>Bacilli</taxon>
        <taxon>Bacillales</taxon>
        <taxon>Sporolactobacillaceae</taxon>
        <taxon>Pullulanibacillus</taxon>
    </lineage>
</organism>
<evidence type="ECO:0000256" key="8">
    <source>
        <dbReference type="SAM" id="Phobius"/>
    </source>
</evidence>
<dbReference type="GO" id="GO:0055085">
    <property type="term" value="P:transmembrane transport"/>
    <property type="evidence" value="ECO:0007669"/>
    <property type="project" value="TreeGrafter"/>
</dbReference>
<feature type="transmembrane region" description="Helical" evidence="8">
    <location>
        <begin position="237"/>
        <end position="264"/>
    </location>
</feature>
<keyword evidence="7 8" id="KW-0472">Membrane</keyword>
<feature type="transmembrane region" description="Helical" evidence="8">
    <location>
        <begin position="40"/>
        <end position="58"/>
    </location>
</feature>
<reference evidence="9" key="1">
    <citation type="journal article" date="2014" name="Int. J. Syst. Evol. Microbiol.">
        <title>Complete genome sequence of Corynebacterium casei LMG S-19264T (=DSM 44701T), isolated from a smear-ripened cheese.</title>
        <authorList>
            <consortium name="US DOE Joint Genome Institute (JGI-PGF)"/>
            <person name="Walter F."/>
            <person name="Albersmeier A."/>
            <person name="Kalinowski J."/>
            <person name="Ruckert C."/>
        </authorList>
    </citation>
    <scope>NUCLEOTIDE SEQUENCE</scope>
    <source>
        <strain evidence="9">CGMCC 1.12777</strain>
    </source>
</reference>
<feature type="transmembrane region" description="Helical" evidence="8">
    <location>
        <begin position="12"/>
        <end position="34"/>
    </location>
</feature>
<keyword evidence="4" id="KW-1003">Cell membrane</keyword>